<feature type="compositionally biased region" description="Low complexity" evidence="1">
    <location>
        <begin position="59"/>
        <end position="74"/>
    </location>
</feature>
<evidence type="ECO:0000313" key="3">
    <source>
        <dbReference type="Proteomes" id="UP000729402"/>
    </source>
</evidence>
<protein>
    <submittedName>
        <fullName evidence="2">Uncharacterized protein</fullName>
    </submittedName>
</protein>
<accession>A0A8J5TGM6</accession>
<dbReference type="Proteomes" id="UP000729402">
    <property type="component" value="Unassembled WGS sequence"/>
</dbReference>
<organism evidence="2 3">
    <name type="scientific">Zizania palustris</name>
    <name type="common">Northern wild rice</name>
    <dbReference type="NCBI Taxonomy" id="103762"/>
    <lineage>
        <taxon>Eukaryota</taxon>
        <taxon>Viridiplantae</taxon>
        <taxon>Streptophyta</taxon>
        <taxon>Embryophyta</taxon>
        <taxon>Tracheophyta</taxon>
        <taxon>Spermatophyta</taxon>
        <taxon>Magnoliopsida</taxon>
        <taxon>Liliopsida</taxon>
        <taxon>Poales</taxon>
        <taxon>Poaceae</taxon>
        <taxon>BOP clade</taxon>
        <taxon>Oryzoideae</taxon>
        <taxon>Oryzeae</taxon>
        <taxon>Zizaniinae</taxon>
        <taxon>Zizania</taxon>
    </lineage>
</organism>
<comment type="caution">
    <text evidence="2">The sequence shown here is derived from an EMBL/GenBank/DDBJ whole genome shotgun (WGS) entry which is preliminary data.</text>
</comment>
<reference evidence="2" key="1">
    <citation type="journal article" date="2021" name="bioRxiv">
        <title>Whole Genome Assembly and Annotation of Northern Wild Rice, Zizania palustris L., Supports a Whole Genome Duplication in the Zizania Genus.</title>
        <authorList>
            <person name="Haas M."/>
            <person name="Kono T."/>
            <person name="Macchietto M."/>
            <person name="Millas R."/>
            <person name="McGilp L."/>
            <person name="Shao M."/>
            <person name="Duquette J."/>
            <person name="Hirsch C.N."/>
            <person name="Kimball J."/>
        </authorList>
    </citation>
    <scope>NUCLEOTIDE SEQUENCE</scope>
    <source>
        <tissue evidence="2">Fresh leaf tissue</tissue>
    </source>
</reference>
<feature type="region of interest" description="Disordered" evidence="1">
    <location>
        <begin position="1"/>
        <end position="74"/>
    </location>
</feature>
<evidence type="ECO:0000256" key="1">
    <source>
        <dbReference type="SAM" id="MobiDB-lite"/>
    </source>
</evidence>
<gene>
    <name evidence="2" type="ORF">GUJ93_ZPchr0016g2521</name>
</gene>
<proteinExistence type="predicted"/>
<feature type="region of interest" description="Disordered" evidence="1">
    <location>
        <begin position="112"/>
        <end position="140"/>
    </location>
</feature>
<dbReference type="EMBL" id="JAAALK010000084">
    <property type="protein sequence ID" value="KAG8083710.1"/>
    <property type="molecule type" value="Genomic_DNA"/>
</dbReference>
<evidence type="ECO:0000313" key="2">
    <source>
        <dbReference type="EMBL" id="KAG8083710.1"/>
    </source>
</evidence>
<dbReference type="AlphaFoldDB" id="A0A8J5TGM6"/>
<sequence>MPTSHSETVGGARGLLRGRRYPPPQPSAGRAAFFEDATIPLRSRRWGARPSSNPLLSQTTATPSSAKRAAPAPSVSVATALAALTAGPSEPISGAAPGKLVVLVAGELDAARSSVSGTPADGCGGTKRTRRSAPSQQRRAEARLGCDLCRHGGTTRR</sequence>
<reference evidence="2" key="2">
    <citation type="submission" date="2021-02" db="EMBL/GenBank/DDBJ databases">
        <authorList>
            <person name="Kimball J.A."/>
            <person name="Haas M.W."/>
            <person name="Macchietto M."/>
            <person name="Kono T."/>
            <person name="Duquette J."/>
            <person name="Shao M."/>
        </authorList>
    </citation>
    <scope>NUCLEOTIDE SEQUENCE</scope>
    <source>
        <tissue evidence="2">Fresh leaf tissue</tissue>
    </source>
</reference>
<keyword evidence="3" id="KW-1185">Reference proteome</keyword>
<name>A0A8J5TGM6_ZIZPA</name>